<evidence type="ECO:0000259" key="11">
    <source>
        <dbReference type="Pfam" id="PF01757"/>
    </source>
</evidence>
<dbReference type="GO" id="GO:0016413">
    <property type="term" value="F:O-acetyltransferase activity"/>
    <property type="evidence" value="ECO:0007669"/>
    <property type="project" value="TreeGrafter"/>
</dbReference>
<dbReference type="GO" id="GO:0009246">
    <property type="term" value="P:enterobacterial common antigen biosynthetic process"/>
    <property type="evidence" value="ECO:0007669"/>
    <property type="project" value="TreeGrafter"/>
</dbReference>
<evidence type="ECO:0000256" key="9">
    <source>
        <dbReference type="ARBA" id="ARBA00042839"/>
    </source>
</evidence>
<keyword evidence="4 10" id="KW-0812">Transmembrane</keyword>
<accession>A8DMZ1</accession>
<feature type="transmembrane region" description="Helical" evidence="10">
    <location>
        <begin position="16"/>
        <end position="36"/>
    </location>
</feature>
<keyword evidence="3" id="KW-1003">Cell membrane</keyword>
<feature type="transmembrane region" description="Helical" evidence="10">
    <location>
        <begin position="222"/>
        <end position="242"/>
    </location>
</feature>
<evidence type="ECO:0000256" key="6">
    <source>
        <dbReference type="ARBA" id="ARBA00023136"/>
    </source>
</evidence>
<dbReference type="GO" id="GO:0005886">
    <property type="term" value="C:plasma membrane"/>
    <property type="evidence" value="ECO:0007669"/>
    <property type="project" value="UniProtKB-SubCell"/>
</dbReference>
<feature type="transmembrane region" description="Helical" evidence="10">
    <location>
        <begin position="257"/>
        <end position="277"/>
    </location>
</feature>
<feature type="transmembrane region" description="Helical" evidence="10">
    <location>
        <begin position="310"/>
        <end position="336"/>
    </location>
</feature>
<feature type="transmembrane region" description="Helical" evidence="10">
    <location>
        <begin position="125"/>
        <end position="145"/>
    </location>
</feature>
<comment type="subcellular location">
    <subcellularLocation>
        <location evidence="1">Cell membrane</location>
        <topology evidence="1">Multi-pass membrane protein</topology>
    </subcellularLocation>
</comment>
<comment type="similarity">
    <text evidence="2">Belongs to the acyltransferase 3 family.</text>
</comment>
<name>A8DMZ1_STALU</name>
<evidence type="ECO:0000313" key="12">
    <source>
        <dbReference type="EMBL" id="ABU63629.1"/>
    </source>
</evidence>
<feature type="domain" description="Acyltransferase 3" evidence="11">
    <location>
        <begin position="14"/>
        <end position="332"/>
    </location>
</feature>
<feature type="transmembrane region" description="Helical" evidence="10">
    <location>
        <begin position="284"/>
        <end position="304"/>
    </location>
</feature>
<gene>
    <name evidence="12" type="primary">icaC</name>
</gene>
<protein>
    <recommendedName>
        <fullName evidence="7">Probable poly-beta-1,6-N-acetyl-D-glucosamine export protein</fullName>
    </recommendedName>
    <alternativeName>
        <fullName evidence="9">Biofilm polysaccharide intercellular adhesin export protein</fullName>
    </alternativeName>
    <alternativeName>
        <fullName evidence="8">Intercellular adhesion protein C</fullName>
    </alternativeName>
</protein>
<feature type="transmembrane region" description="Helical" evidence="10">
    <location>
        <begin position="56"/>
        <end position="76"/>
    </location>
</feature>
<dbReference type="PANTHER" id="PTHR40074">
    <property type="entry name" value="O-ACETYLTRANSFERASE WECH"/>
    <property type="match status" value="1"/>
</dbReference>
<evidence type="ECO:0000256" key="8">
    <source>
        <dbReference type="ARBA" id="ARBA00042402"/>
    </source>
</evidence>
<dbReference type="EMBL" id="EF546623">
    <property type="protein sequence ID" value="ABU63650.1"/>
    <property type="molecule type" value="Genomic_DNA"/>
</dbReference>
<dbReference type="EMBL" id="EF546624">
    <property type="protein sequence ID" value="ABU63657.1"/>
    <property type="molecule type" value="Genomic_DNA"/>
</dbReference>
<evidence type="ECO:0000313" key="14">
    <source>
        <dbReference type="EMBL" id="ABU63643.1"/>
    </source>
</evidence>
<dbReference type="EMBL" id="EF546622">
    <property type="protein sequence ID" value="ABU63643.1"/>
    <property type="molecule type" value="Genomic_DNA"/>
</dbReference>
<evidence type="ECO:0000256" key="4">
    <source>
        <dbReference type="ARBA" id="ARBA00022692"/>
    </source>
</evidence>
<evidence type="ECO:0000256" key="2">
    <source>
        <dbReference type="ARBA" id="ARBA00007400"/>
    </source>
</evidence>
<feature type="transmembrane region" description="Helical" evidence="10">
    <location>
        <begin position="157"/>
        <end position="174"/>
    </location>
</feature>
<dbReference type="AlphaFoldDB" id="A8DMZ1"/>
<dbReference type="PANTHER" id="PTHR40074:SF2">
    <property type="entry name" value="O-ACETYLTRANSFERASE WECH"/>
    <property type="match status" value="1"/>
</dbReference>
<sequence>MVLLMAVKNKKRKELIYLRAMLCIIIIITHTLTQYMRGIDGDDLRQLKVIYYAQNIFIFGTPCFIILSQLLTTLNYASLRITYLTSRFKYIILPYLCVGCFYCYSESRKLGDPFWHQFWQNVVLGYWYGYFILIIIQYFILSYLIYKITPKIFNSKLLLIGSFFVQYFFLYYLHHNHQFETFVHKIYPLSDNTFILGWIFFFFLGGYIGYNYHKIIAFLHDFPFIILTLAVGSYLMFVFLFGKHDYWNVTSYSESLMLYHMSMFLLLLSLCIHYKYFMFGVINLINSFSFFIYLLHPIVLEYVYEYTSIFINTSIIFIIFSVVGTLGICIGIGIILREFYICRFIIGKQPYKLDIDFKGTY</sequence>
<reference evidence="12" key="1">
    <citation type="journal article" date="2007" name="Infect. Immun.">
        <title>Poly-N-acetylglucosamine is not a major component of the extracellular matrix in biofilms formed by icaADBC-positive Staphylococcus lugdunensis isolates.</title>
        <authorList>
            <person name="Frank K.L."/>
            <person name="Patel R."/>
        </authorList>
    </citation>
    <scope>NUCLEOTIDE SEQUENCE</scope>
    <source>
        <strain evidence="12">IDRL-2414</strain>
        <strain evidence="13">IDRL-2664</strain>
        <strain evidence="14">IDRL-5204</strain>
        <strain evidence="15">IDRL-5256</strain>
        <strain evidence="16">IDRL-5258</strain>
    </source>
</reference>
<dbReference type="Pfam" id="PF01757">
    <property type="entry name" value="Acyl_transf_3"/>
    <property type="match status" value="1"/>
</dbReference>
<organism evidence="12">
    <name type="scientific">Staphylococcus lugdunensis</name>
    <dbReference type="NCBI Taxonomy" id="28035"/>
    <lineage>
        <taxon>Bacteria</taxon>
        <taxon>Bacillati</taxon>
        <taxon>Bacillota</taxon>
        <taxon>Bacilli</taxon>
        <taxon>Bacillales</taxon>
        <taxon>Staphylococcaceae</taxon>
        <taxon>Staphylococcus</taxon>
    </lineage>
</organism>
<evidence type="ECO:0000313" key="13">
    <source>
        <dbReference type="EMBL" id="ABU63636.1"/>
    </source>
</evidence>
<evidence type="ECO:0000256" key="7">
    <source>
        <dbReference type="ARBA" id="ARBA00041028"/>
    </source>
</evidence>
<keyword evidence="6 10" id="KW-0472">Membrane</keyword>
<evidence type="ECO:0000256" key="1">
    <source>
        <dbReference type="ARBA" id="ARBA00004651"/>
    </source>
</evidence>
<feature type="transmembrane region" description="Helical" evidence="10">
    <location>
        <begin position="194"/>
        <end position="210"/>
    </location>
</feature>
<dbReference type="InterPro" id="IPR002656">
    <property type="entry name" value="Acyl_transf_3_dom"/>
</dbReference>
<keyword evidence="5 10" id="KW-1133">Transmembrane helix</keyword>
<feature type="transmembrane region" description="Helical" evidence="10">
    <location>
        <begin position="88"/>
        <end position="105"/>
    </location>
</feature>
<dbReference type="EMBL" id="EF546620">
    <property type="protein sequence ID" value="ABU63629.1"/>
    <property type="molecule type" value="Genomic_DNA"/>
</dbReference>
<proteinExistence type="inferred from homology"/>
<evidence type="ECO:0000256" key="3">
    <source>
        <dbReference type="ARBA" id="ARBA00022475"/>
    </source>
</evidence>
<dbReference type="EMBL" id="EF546621">
    <property type="protein sequence ID" value="ABU63636.1"/>
    <property type="molecule type" value="Genomic_DNA"/>
</dbReference>
<evidence type="ECO:0000256" key="10">
    <source>
        <dbReference type="SAM" id="Phobius"/>
    </source>
</evidence>
<evidence type="ECO:0000256" key="5">
    <source>
        <dbReference type="ARBA" id="ARBA00022989"/>
    </source>
</evidence>
<evidence type="ECO:0000313" key="15">
    <source>
        <dbReference type="EMBL" id="ABU63650.1"/>
    </source>
</evidence>
<evidence type="ECO:0000313" key="16">
    <source>
        <dbReference type="EMBL" id="ABU63657.1"/>
    </source>
</evidence>